<name>A0A7R9EQU2_9NEOP</name>
<organism evidence="1">
    <name type="scientific">Timema bartmani</name>
    <dbReference type="NCBI Taxonomy" id="61472"/>
    <lineage>
        <taxon>Eukaryota</taxon>
        <taxon>Metazoa</taxon>
        <taxon>Ecdysozoa</taxon>
        <taxon>Arthropoda</taxon>
        <taxon>Hexapoda</taxon>
        <taxon>Insecta</taxon>
        <taxon>Pterygota</taxon>
        <taxon>Neoptera</taxon>
        <taxon>Polyneoptera</taxon>
        <taxon>Phasmatodea</taxon>
        <taxon>Timematodea</taxon>
        <taxon>Timematoidea</taxon>
        <taxon>Timematidae</taxon>
        <taxon>Timema</taxon>
    </lineage>
</organism>
<proteinExistence type="predicted"/>
<dbReference type="EMBL" id="OD564660">
    <property type="protein sequence ID" value="CAD7439348.1"/>
    <property type="molecule type" value="Genomic_DNA"/>
</dbReference>
<gene>
    <name evidence="1" type="ORF">TBIB3V08_LOCUS1915</name>
</gene>
<protein>
    <submittedName>
        <fullName evidence="1">Uncharacterized protein</fullName>
    </submittedName>
</protein>
<sequence length="229" mass="25203">MDCISGDGKVKVRISASYTGGWGEGGKLSDSKLSLQDNEGFLIDIATGTLTLTLTSTAPAKSFLRHLSAANWKDVQHIVGKLKPPSIDPRLLQLPKWTTKTWHHLAEAPVTIFSDATPYAAAEYYPAGNTLVVKRLTNLQEINRVEIVARLMEVCWHNRELNPSRIRLGVDNTTTLQCVSTGRGLIFNYYNSSGCFTFGRWMPYVTSTLMCSGSSQSSTLPTMPPGPRH</sequence>
<reference evidence="1" key="1">
    <citation type="submission" date="2020-11" db="EMBL/GenBank/DDBJ databases">
        <authorList>
            <person name="Tran Van P."/>
        </authorList>
    </citation>
    <scope>NUCLEOTIDE SEQUENCE</scope>
</reference>
<evidence type="ECO:0000313" key="1">
    <source>
        <dbReference type="EMBL" id="CAD7439348.1"/>
    </source>
</evidence>
<dbReference type="AlphaFoldDB" id="A0A7R9EQU2"/>
<accession>A0A7R9EQU2</accession>